<feature type="region of interest" description="Disordered" evidence="6">
    <location>
        <begin position="722"/>
        <end position="929"/>
    </location>
</feature>
<feature type="compositionally biased region" description="Basic and acidic residues" evidence="6">
    <location>
        <begin position="830"/>
        <end position="841"/>
    </location>
</feature>
<dbReference type="RefSeq" id="XP_040607186.1">
    <property type="nucleotide sequence ID" value="XM_040751252.1"/>
</dbReference>
<keyword evidence="5" id="KW-0175">Coiled coil</keyword>
<sequence length="1121" mass="119593">MAAIKALQEWCRQQCEGYRDVSITNMTTSFRDGLAFCAILHRHRPDLINFSALRKENIYENNKLAFQVAEEHLGIPALLDAEDMVALKVPDRLSILTYVSQYYNYFHGRSPIGGMAGMKRPSSDSTEDHYGKKVLNQPAKLPSPAPAQRSPLSPARTNPVVQRNEGGSEGPFPKAAPRTAGSSVSSICGVCGKHVHLVQRHLADGRLYHRSCFRCKQCSNTLHSGAYRATGEPGVFVCTHHSPEATSLSPKLSKLASRQPGAVAVDTRPVSAARKVQEANGLGEVPPSRTRAADWEPAVGNKTARGFAQTELNPPATSRVHVGSPAGSRLPTSPVATTSLNGKAITHVTNSSPTGWLSPAQSSSPATIGSRPVVYPSALDSHPSVPQSQAASKGVKTQLNLSTTSPKTAATPAWTPVASRTQQAREKFFQNPAPTPASNSPASKVSPVVNTSTSSKVPPVVNTSTSSKVTTMVTTSTSKVSPVVNTSTSSKVPSVVNTSTSSKVPSVVNTSTSKVSPVVNTSTSKVSPVVNTSTSSKVTTMVNTSTSKVSPVVNTSTSSKVPPVVNTSTSSKVTTMVTTSTSSKVSPVVNTSTNSKVTTVVNAPTGRVSPMVNTSSSKVSTVVIAPISGVSTMVRATDGRVPPVVNAPTSKVPTVMNAPTGSVPVVVTVPANKVSAAVDTPAQESSREQALSVLRKALPGLTGAGTQAPSRSSPATASVTITLPKNEVPQKAPSARLSHSTVPRAPASKMEPTVPLSVDNTQTGSKSLGTSPGAGKTSAGSRPQAEMAVVKGPGSTSQEGQEEGPEGWRARLKPVDKKNAAGRTLGQKEVLAEPKTGDTPRKASSSSDPSIHVILTPVQHKRTPHPAGSGPSLPAPSPSLSQRKKLAVPPSLDVSADWLQPELKKQEPQAKNQKEEEKTSTWGTRERPAVLDSGLASHGESMTSPIRLHPNYIPQEELQRQLQDIESQLDALELRGIELEKQLRAAEGDATEDSLMVDWFLLIREKQLLLRLESELMYKSKDQRLEERQLDLQDELRRLMDKPEGLKSPRDRQREQELLSQYVNTVNDRSDIVDFLDEDRLREQEEDQMLENMIQNLGLQKKKSKFSFSKIWSSKSKGGQT</sequence>
<feature type="compositionally biased region" description="Polar residues" evidence="6">
    <location>
        <begin position="384"/>
        <end position="401"/>
    </location>
</feature>
<proteinExistence type="predicted"/>
<feature type="compositionally biased region" description="Polar residues" evidence="6">
    <location>
        <begin position="758"/>
        <end position="770"/>
    </location>
</feature>
<dbReference type="InterPro" id="IPR050540">
    <property type="entry name" value="F-actin_Monoox_Mical"/>
</dbReference>
<dbReference type="Pfam" id="PF00412">
    <property type="entry name" value="LIM"/>
    <property type="match status" value="1"/>
</dbReference>
<evidence type="ECO:0000259" key="8">
    <source>
        <dbReference type="PROSITE" id="PS50023"/>
    </source>
</evidence>
<feature type="coiled-coil region" evidence="5">
    <location>
        <begin position="955"/>
        <end position="989"/>
    </location>
</feature>
<dbReference type="PROSITE" id="PS00478">
    <property type="entry name" value="LIM_DOMAIN_1"/>
    <property type="match status" value="1"/>
</dbReference>
<evidence type="ECO:0000256" key="5">
    <source>
        <dbReference type="SAM" id="Coils"/>
    </source>
</evidence>
<evidence type="ECO:0000259" key="9">
    <source>
        <dbReference type="PROSITE" id="PS51848"/>
    </source>
</evidence>
<dbReference type="Proteomes" id="UP000886700">
    <property type="component" value="Unplaced"/>
</dbReference>
<evidence type="ECO:0000313" key="11">
    <source>
        <dbReference type="RefSeq" id="XP_040607186.1"/>
    </source>
</evidence>
<dbReference type="SMART" id="SM00132">
    <property type="entry name" value="LIM"/>
    <property type="match status" value="1"/>
</dbReference>
<feature type="compositionally biased region" description="Low complexity" evidence="6">
    <location>
        <begin position="436"/>
        <end position="463"/>
    </location>
</feature>
<feature type="domain" description="BMERB" evidence="9">
    <location>
        <begin position="941"/>
        <end position="1092"/>
    </location>
</feature>
<organism evidence="10 11">
    <name type="scientific">Mesocricetus auratus</name>
    <name type="common">Golden hamster</name>
    <dbReference type="NCBI Taxonomy" id="10036"/>
    <lineage>
        <taxon>Eukaryota</taxon>
        <taxon>Metazoa</taxon>
        <taxon>Chordata</taxon>
        <taxon>Craniata</taxon>
        <taxon>Vertebrata</taxon>
        <taxon>Euteleostomi</taxon>
        <taxon>Mammalia</taxon>
        <taxon>Eutheria</taxon>
        <taxon>Euarchontoglires</taxon>
        <taxon>Glires</taxon>
        <taxon>Rodentia</taxon>
        <taxon>Myomorpha</taxon>
        <taxon>Muroidea</taxon>
        <taxon>Cricetidae</taxon>
        <taxon>Cricetinae</taxon>
        <taxon>Mesocricetus</taxon>
    </lineage>
</organism>
<evidence type="ECO:0000313" key="10">
    <source>
        <dbReference type="Proteomes" id="UP000886700"/>
    </source>
</evidence>
<dbReference type="SUPFAM" id="SSF57716">
    <property type="entry name" value="Glucocorticoid receptor-like (DNA-binding domain)"/>
    <property type="match status" value="2"/>
</dbReference>
<evidence type="ECO:0000256" key="4">
    <source>
        <dbReference type="PROSITE-ProRule" id="PRU00125"/>
    </source>
</evidence>
<evidence type="ECO:0000256" key="6">
    <source>
        <dbReference type="SAM" id="MobiDB-lite"/>
    </source>
</evidence>
<feature type="domain" description="LIM zinc-binding" evidence="8">
    <location>
        <begin position="186"/>
        <end position="248"/>
    </location>
</feature>
<protein>
    <submittedName>
        <fullName evidence="11">MICAL-like protein 2 isoform X1</fullName>
    </submittedName>
</protein>
<feature type="compositionally biased region" description="Basic and acidic residues" evidence="6">
    <location>
        <begin position="902"/>
        <end position="929"/>
    </location>
</feature>
<keyword evidence="3 4" id="KW-0440">LIM domain</keyword>
<dbReference type="PROSITE" id="PS50021">
    <property type="entry name" value="CH"/>
    <property type="match status" value="1"/>
</dbReference>
<feature type="compositionally biased region" description="Polar residues" evidence="6">
    <location>
        <begin position="330"/>
        <end position="367"/>
    </location>
</feature>
<dbReference type="Pfam" id="PF12130">
    <property type="entry name" value="bMERB_dom"/>
    <property type="match status" value="1"/>
</dbReference>
<dbReference type="PANTHER" id="PTHR23167:SF87">
    <property type="entry name" value="MICAL-LIKE PROTEIN 2"/>
    <property type="match status" value="1"/>
</dbReference>
<feature type="domain" description="Calponin-homology (CH)" evidence="7">
    <location>
        <begin position="1"/>
        <end position="107"/>
    </location>
</feature>
<dbReference type="SMART" id="SM01203">
    <property type="entry name" value="DUF3585"/>
    <property type="match status" value="1"/>
</dbReference>
<dbReference type="PROSITE" id="PS50023">
    <property type="entry name" value="LIM_DOMAIN_2"/>
    <property type="match status" value="1"/>
</dbReference>
<dbReference type="SMART" id="SM00033">
    <property type="entry name" value="CH"/>
    <property type="match status" value="1"/>
</dbReference>
<dbReference type="SUPFAM" id="SSF47576">
    <property type="entry name" value="Calponin-homology domain, CH-domain"/>
    <property type="match status" value="1"/>
</dbReference>
<evidence type="ECO:0000259" key="7">
    <source>
        <dbReference type="PROSITE" id="PS50021"/>
    </source>
</evidence>
<reference evidence="11" key="1">
    <citation type="submission" date="2025-08" db="UniProtKB">
        <authorList>
            <consortium name="RefSeq"/>
        </authorList>
    </citation>
    <scope>IDENTIFICATION</scope>
    <source>
        <tissue evidence="11">Liver</tissue>
    </source>
</reference>
<feature type="region of interest" description="Disordered" evidence="6">
    <location>
        <begin position="308"/>
        <end position="463"/>
    </location>
</feature>
<dbReference type="InterPro" id="IPR001715">
    <property type="entry name" value="CH_dom"/>
</dbReference>
<dbReference type="InterPro" id="IPR022735">
    <property type="entry name" value="bMERB_dom"/>
</dbReference>
<feature type="compositionally biased region" description="Basic and acidic residues" evidence="6">
    <location>
        <begin position="806"/>
        <end position="819"/>
    </location>
</feature>
<accession>A0ABM2XWZ6</accession>
<dbReference type="CDD" id="cd09444">
    <property type="entry name" value="LIM_Mical_like_1"/>
    <property type="match status" value="1"/>
</dbReference>
<name>A0ABM2XWZ6_MESAU</name>
<keyword evidence="2 4" id="KW-0862">Zinc</keyword>
<gene>
    <name evidence="11" type="primary">Micall2</name>
</gene>
<evidence type="ECO:0000256" key="1">
    <source>
        <dbReference type="ARBA" id="ARBA00022723"/>
    </source>
</evidence>
<evidence type="ECO:0000256" key="2">
    <source>
        <dbReference type="ARBA" id="ARBA00022833"/>
    </source>
</evidence>
<feature type="region of interest" description="Disordered" evidence="6">
    <location>
        <begin position="135"/>
        <end position="178"/>
    </location>
</feature>
<dbReference type="PROSITE" id="PS51848">
    <property type="entry name" value="BMERB"/>
    <property type="match status" value="1"/>
</dbReference>
<dbReference type="Gene3D" id="1.10.418.10">
    <property type="entry name" value="Calponin-like domain"/>
    <property type="match status" value="1"/>
</dbReference>
<dbReference type="Pfam" id="PF00307">
    <property type="entry name" value="CH"/>
    <property type="match status" value="1"/>
</dbReference>
<feature type="region of interest" description="Disordered" evidence="6">
    <location>
        <begin position="482"/>
        <end position="508"/>
    </location>
</feature>
<dbReference type="PANTHER" id="PTHR23167">
    <property type="entry name" value="CALPONIN HOMOLOGY DOMAIN-CONTAINING PROTEIN DDB_G0272472-RELATED"/>
    <property type="match status" value="1"/>
</dbReference>
<dbReference type="InterPro" id="IPR036872">
    <property type="entry name" value="CH_dom_sf"/>
</dbReference>
<keyword evidence="1 4" id="KW-0479">Metal-binding</keyword>
<dbReference type="CDD" id="cd21253">
    <property type="entry name" value="CH_MICALL2"/>
    <property type="match status" value="1"/>
</dbReference>
<dbReference type="InterPro" id="IPR001781">
    <property type="entry name" value="Znf_LIM"/>
</dbReference>
<dbReference type="GeneID" id="101843078"/>
<feature type="compositionally biased region" description="Low complexity" evidence="6">
    <location>
        <begin position="402"/>
        <end position="419"/>
    </location>
</feature>
<evidence type="ECO:0000256" key="3">
    <source>
        <dbReference type="ARBA" id="ARBA00023038"/>
    </source>
</evidence>
<keyword evidence="10" id="KW-1185">Reference proteome</keyword>
<dbReference type="Gene3D" id="2.10.110.10">
    <property type="entry name" value="Cysteine Rich Protein"/>
    <property type="match status" value="1"/>
</dbReference>